<evidence type="ECO:0000313" key="2">
    <source>
        <dbReference type="EMBL" id="ORX58691.1"/>
    </source>
</evidence>
<dbReference type="EMBL" id="MCGT01000006">
    <property type="protein sequence ID" value="ORX58691.1"/>
    <property type="molecule type" value="Genomic_DNA"/>
</dbReference>
<comment type="caution">
    <text evidence="2">The sequence shown here is derived from an EMBL/GenBank/DDBJ whole genome shotgun (WGS) entry which is preliminary data.</text>
</comment>
<keyword evidence="1" id="KW-0175">Coiled coil</keyword>
<keyword evidence="3" id="KW-1185">Reference proteome</keyword>
<reference evidence="2 3" key="1">
    <citation type="submission" date="2016-07" db="EMBL/GenBank/DDBJ databases">
        <title>Pervasive Adenine N6-methylation of Active Genes in Fungi.</title>
        <authorList>
            <consortium name="DOE Joint Genome Institute"/>
            <person name="Mondo S.J."/>
            <person name="Dannebaum R.O."/>
            <person name="Kuo R.C."/>
            <person name="Labutti K."/>
            <person name="Haridas S."/>
            <person name="Kuo A."/>
            <person name="Salamov A."/>
            <person name="Ahrendt S.R."/>
            <person name="Lipzen A."/>
            <person name="Sullivan W."/>
            <person name="Andreopoulos W.B."/>
            <person name="Clum A."/>
            <person name="Lindquist E."/>
            <person name="Daum C."/>
            <person name="Ramamoorthy G.K."/>
            <person name="Gryganskyi A."/>
            <person name="Culley D."/>
            <person name="Magnuson J.K."/>
            <person name="James T.Y."/>
            <person name="O'Malley M.A."/>
            <person name="Stajich J.E."/>
            <person name="Spatafora J.W."/>
            <person name="Visel A."/>
            <person name="Grigoriev I.V."/>
        </authorList>
    </citation>
    <scope>NUCLEOTIDE SEQUENCE [LARGE SCALE GENOMIC DNA]</scope>
    <source>
        <strain evidence="2 3">NRRL 3301</strain>
    </source>
</reference>
<dbReference type="STRING" id="101127.A0A1X2GPK4"/>
<sequence length="238" mass="27802">MAFRSRILDLEKESAYLKTQVLQLETDVNQGNNSVAKDNSTLQQYEKEHGRLQDRLNRLEDITKMQLHDINRMLVEANYLNGINNEPTDDAAKPGLSDDDLEVIKQQNANLQIHVLHLHEEINETQGKTRKVRDMIKLYNQLLQEMSVRFNGGQSEEPASLSSRPPRSKEEEYDLLKKQIQDVRLQSKRDQQLVVSAWYDLAKRNQKDWTHLSSRSIPSSWLGRQRKLLDNQLRQKLC</sequence>
<dbReference type="AlphaFoldDB" id="A0A1X2GPK4"/>
<dbReference type="OrthoDB" id="49395at2759"/>
<feature type="coiled-coil region" evidence="1">
    <location>
        <begin position="35"/>
        <end position="62"/>
    </location>
</feature>
<dbReference type="Proteomes" id="UP000242146">
    <property type="component" value="Unassembled WGS sequence"/>
</dbReference>
<evidence type="ECO:0000256" key="1">
    <source>
        <dbReference type="SAM" id="Coils"/>
    </source>
</evidence>
<evidence type="ECO:0008006" key="4">
    <source>
        <dbReference type="Google" id="ProtNLM"/>
    </source>
</evidence>
<gene>
    <name evidence="2" type="ORF">DM01DRAFT_1301309</name>
</gene>
<organism evidence="2 3">
    <name type="scientific">Hesseltinella vesiculosa</name>
    <dbReference type="NCBI Taxonomy" id="101127"/>
    <lineage>
        <taxon>Eukaryota</taxon>
        <taxon>Fungi</taxon>
        <taxon>Fungi incertae sedis</taxon>
        <taxon>Mucoromycota</taxon>
        <taxon>Mucoromycotina</taxon>
        <taxon>Mucoromycetes</taxon>
        <taxon>Mucorales</taxon>
        <taxon>Cunninghamellaceae</taxon>
        <taxon>Hesseltinella</taxon>
    </lineage>
</organism>
<name>A0A1X2GPK4_9FUNG</name>
<accession>A0A1X2GPK4</accession>
<protein>
    <recommendedName>
        <fullName evidence="4">Hook C-terminal domain-containing protein</fullName>
    </recommendedName>
</protein>
<evidence type="ECO:0000313" key="3">
    <source>
        <dbReference type="Proteomes" id="UP000242146"/>
    </source>
</evidence>
<proteinExistence type="predicted"/>